<keyword evidence="3" id="KW-1185">Reference proteome</keyword>
<proteinExistence type="predicted"/>
<feature type="region of interest" description="Disordered" evidence="1">
    <location>
        <begin position="43"/>
        <end position="88"/>
    </location>
</feature>
<evidence type="ECO:0000313" key="3">
    <source>
        <dbReference type="Proteomes" id="UP000192042"/>
    </source>
</evidence>
<dbReference type="Proteomes" id="UP000192042">
    <property type="component" value="Chromosome I"/>
</dbReference>
<dbReference type="EMBL" id="LT828648">
    <property type="protein sequence ID" value="SLM47221.1"/>
    <property type="molecule type" value="Genomic_DNA"/>
</dbReference>
<dbReference type="KEGG" id="nja:NSJP_1049"/>
<protein>
    <recommendedName>
        <fullName evidence="4">Transporter</fullName>
    </recommendedName>
</protein>
<dbReference type="AlphaFoldDB" id="A0A1W1I2M5"/>
<organism evidence="2 3">
    <name type="scientific">Nitrospira japonica</name>
    <dbReference type="NCBI Taxonomy" id="1325564"/>
    <lineage>
        <taxon>Bacteria</taxon>
        <taxon>Pseudomonadati</taxon>
        <taxon>Nitrospirota</taxon>
        <taxon>Nitrospiria</taxon>
        <taxon>Nitrospirales</taxon>
        <taxon>Nitrospiraceae</taxon>
        <taxon>Nitrospira</taxon>
    </lineage>
</organism>
<evidence type="ECO:0000313" key="2">
    <source>
        <dbReference type="EMBL" id="SLM47221.1"/>
    </source>
</evidence>
<accession>A0A1W1I2M5</accession>
<dbReference type="OrthoDB" id="8557228at2"/>
<name>A0A1W1I2M5_9BACT</name>
<gene>
    <name evidence="2" type="ORF">NSJP_1049</name>
</gene>
<reference evidence="2 3" key="1">
    <citation type="submission" date="2017-03" db="EMBL/GenBank/DDBJ databases">
        <authorList>
            <person name="Afonso C.L."/>
            <person name="Miller P.J."/>
            <person name="Scott M.A."/>
            <person name="Spackman E."/>
            <person name="Goraichik I."/>
            <person name="Dimitrov K.M."/>
            <person name="Suarez D.L."/>
            <person name="Swayne D.E."/>
        </authorList>
    </citation>
    <scope>NUCLEOTIDE SEQUENCE [LARGE SCALE GENOMIC DNA]</scope>
    <source>
        <strain evidence="2">Genome sequencing of Nitrospira japonica strain NJ11</strain>
    </source>
</reference>
<dbReference type="RefSeq" id="WP_080885792.1">
    <property type="nucleotide sequence ID" value="NZ_LT828648.1"/>
</dbReference>
<feature type="compositionally biased region" description="Polar residues" evidence="1">
    <location>
        <begin position="51"/>
        <end position="63"/>
    </location>
</feature>
<sequence length="343" mass="38159">MKRYWPGHAGMCAYSNLTEKVGWLIWFFLFGSLHLSFAQEPASPSLEGVRTPSQEQSRGPASTETDHEIDADSGEQGPEDERSVRSRRVVGRLGARPLTLEEQEEAKRLSAIAARMGTDPTAIIGRVQTLFRYDALEGGSRASNLVGRIDVPYHKNFLLRADLPYVWSDPNQPGASSQNGVSDLLVRAGGRVYSDPADTIFAGVDFTFPTAADKLGSGKYTVGPGVATAHVFPTWGSIVFALLQHQFSVGGDPSRNDVSASRLQCWFNTIWTDHWWTQIEAVAQMNWEQKEKTSMTLEFEGGYRFTKDWAVWLRPGVGLWGRSLPGAYDWNFEVGIRRMFAGF</sequence>
<evidence type="ECO:0008006" key="4">
    <source>
        <dbReference type="Google" id="ProtNLM"/>
    </source>
</evidence>
<evidence type="ECO:0000256" key="1">
    <source>
        <dbReference type="SAM" id="MobiDB-lite"/>
    </source>
</evidence>